<dbReference type="AlphaFoldDB" id="A0A380QU26"/>
<dbReference type="KEGG" id="yrb:UGYR_06560"/>
<evidence type="ECO:0000256" key="2">
    <source>
        <dbReference type="SAM" id="MobiDB-lite"/>
    </source>
</evidence>
<dbReference type="OrthoDB" id="6505467at2"/>
<dbReference type="STRING" id="29486.UGYR_06560"/>
<protein>
    <recommendedName>
        <fullName evidence="1">Outer membrane lipoprotein RcsF</fullName>
    </recommendedName>
</protein>
<feature type="disulfide bond" evidence="1">
    <location>
        <begin position="76"/>
        <end position="120"/>
    </location>
</feature>
<dbReference type="GeneID" id="66880432"/>
<dbReference type="KEGG" id="yru:BD65_1165"/>
<dbReference type="HAMAP" id="MF_00976">
    <property type="entry name" value="RcsF"/>
    <property type="match status" value="1"/>
</dbReference>
<feature type="signal peptide" evidence="3">
    <location>
        <begin position="1"/>
        <end position="19"/>
    </location>
</feature>
<keyword evidence="1" id="KW-1015">Disulfide bond</keyword>
<dbReference type="InterPro" id="IPR030852">
    <property type="entry name" value="RcsF"/>
</dbReference>
<keyword evidence="4" id="KW-0449">Lipoprotein</keyword>
<keyword evidence="1" id="KW-0472">Membrane</keyword>
<keyword evidence="1" id="KW-0998">Cell outer membrane</keyword>
<feature type="disulfide bond" evidence="1">
    <location>
        <begin position="111"/>
        <end position="126"/>
    </location>
</feature>
<dbReference type="Pfam" id="PF16358">
    <property type="entry name" value="RcsF"/>
    <property type="match status" value="1"/>
</dbReference>
<evidence type="ECO:0000313" key="5">
    <source>
        <dbReference type="Proteomes" id="UP000255169"/>
    </source>
</evidence>
<comment type="similarity">
    <text evidence="1">Belongs to the RcsF family.</text>
</comment>
<proteinExistence type="inferred from homology"/>
<feature type="chain" id="PRO_5016673291" description="Outer membrane lipoprotein RcsF" evidence="3">
    <location>
        <begin position="20"/>
        <end position="136"/>
    </location>
</feature>
<dbReference type="EMBL" id="UHJG01000001">
    <property type="protein sequence ID" value="SUQ01534.1"/>
    <property type="molecule type" value="Genomic_DNA"/>
</dbReference>
<reference evidence="4 5" key="1">
    <citation type="submission" date="2018-06" db="EMBL/GenBank/DDBJ databases">
        <authorList>
            <consortium name="Pathogen Informatics"/>
            <person name="Doyle S."/>
        </authorList>
    </citation>
    <scope>NUCLEOTIDE SEQUENCE [LARGE SCALE GENOMIC DNA]</scope>
    <source>
        <strain evidence="4 5">NCTC10476</strain>
    </source>
</reference>
<sequence length="136" mass="14547">MRALPLCLLALSLTGCSMLQNGSSTNERMLPNKPQPTIKNTQASAPRPAPVKLYKTAEELVGKPFRDLGEVSGESCQTSAQDSPPNIATARKRMQIKASYMKANAVLLHECQILSGVPGCYQQAICQGSALNVSSK</sequence>
<organism evidence="4 5">
    <name type="scientific">Yersinia ruckeri</name>
    <dbReference type="NCBI Taxonomy" id="29486"/>
    <lineage>
        <taxon>Bacteria</taxon>
        <taxon>Pseudomonadati</taxon>
        <taxon>Pseudomonadota</taxon>
        <taxon>Gammaproteobacteria</taxon>
        <taxon>Enterobacterales</taxon>
        <taxon>Yersiniaceae</taxon>
        <taxon>Yersinia</taxon>
    </lineage>
</organism>
<evidence type="ECO:0000256" key="3">
    <source>
        <dbReference type="SAM" id="SignalP"/>
    </source>
</evidence>
<accession>A0A380QU26</accession>
<feature type="region of interest" description="Disordered" evidence="2">
    <location>
        <begin position="24"/>
        <end position="47"/>
    </location>
</feature>
<dbReference type="RefSeq" id="WP_038245146.1">
    <property type="nucleotide sequence ID" value="NZ_CABIHT010000011.1"/>
</dbReference>
<keyword evidence="5" id="KW-1185">Reference proteome</keyword>
<comment type="subcellular location">
    <subcellularLocation>
        <location evidence="1">Cell outer membrane</location>
        <topology evidence="1">Lipid-anchor</topology>
        <orientation evidence="1">Periplasmic side</orientation>
    </subcellularLocation>
</comment>
<keyword evidence="3" id="KW-0732">Signal</keyword>
<dbReference type="NCBIfam" id="NF008048">
    <property type="entry name" value="PRK10781.1"/>
    <property type="match status" value="1"/>
</dbReference>
<dbReference type="Gene3D" id="3.30.110.70">
    <property type="entry name" value="Hypothetical protein apc22750. Chain B"/>
    <property type="match status" value="1"/>
</dbReference>
<name>A0A380QU26_YERRU</name>
<dbReference type="GO" id="GO:0031241">
    <property type="term" value="C:periplasmic side of cell outer membrane"/>
    <property type="evidence" value="ECO:0007669"/>
    <property type="project" value="UniProtKB-UniRule"/>
</dbReference>
<evidence type="ECO:0000313" key="4">
    <source>
        <dbReference type="EMBL" id="SUQ01534.1"/>
    </source>
</evidence>
<feature type="compositionally biased region" description="Polar residues" evidence="2">
    <location>
        <begin position="35"/>
        <end position="44"/>
    </location>
</feature>
<dbReference type="PROSITE" id="PS51257">
    <property type="entry name" value="PROKAR_LIPOPROTEIN"/>
    <property type="match status" value="1"/>
</dbReference>
<evidence type="ECO:0000256" key="1">
    <source>
        <dbReference type="HAMAP-Rule" id="MF_00976"/>
    </source>
</evidence>
<comment type="function">
    <text evidence="1">Essential component of the Rcs signaling system, which controls transcription of numerous genes. Plays a role in signal transduction from the cell surface to the histidine kinase RcsC. May detect outer membrane defects.</text>
</comment>
<dbReference type="Proteomes" id="UP000255169">
    <property type="component" value="Unassembled WGS sequence"/>
</dbReference>
<gene>
    <name evidence="1 4" type="primary">rcsF</name>
    <name evidence="4" type="ORF">NCTC10476_02895</name>
</gene>
<dbReference type="GO" id="GO:0035556">
    <property type="term" value="P:intracellular signal transduction"/>
    <property type="evidence" value="ECO:0007669"/>
    <property type="project" value="InterPro"/>
</dbReference>